<dbReference type="Proteomes" id="UP000663888">
    <property type="component" value="Unassembled WGS sequence"/>
</dbReference>
<dbReference type="EMBL" id="CAJMWX010001275">
    <property type="protein sequence ID" value="CAE6478611.1"/>
    <property type="molecule type" value="Genomic_DNA"/>
</dbReference>
<keyword evidence="2" id="KW-0472">Membrane</keyword>
<sequence length="185" mass="20340">MGIATVYLYNPTRTTISGLAKVMLEEGLLYFVFLTVANIVNLAMFLLANISSQSSAAVFGQAVTMIMSQRIILNLQEWTGEPSQGPSRSRSGPDLAMHVLRGETRSNTTPAANSRDGWPEATYVKPTPSVWNGQKRSHHTRKTSSSVFVLGEDEPGRVHVVVDKVVRYDHDAVSDSERSMSDGKR</sequence>
<name>A0A8H3CEY7_9AGAM</name>
<keyword evidence="2" id="KW-0812">Transmembrane</keyword>
<dbReference type="AlphaFoldDB" id="A0A8H3CEY7"/>
<protein>
    <submittedName>
        <fullName evidence="3">Uncharacterized protein</fullName>
    </submittedName>
</protein>
<comment type="caution">
    <text evidence="3">The sequence shown here is derived from an EMBL/GenBank/DDBJ whole genome shotgun (WGS) entry which is preliminary data.</text>
</comment>
<proteinExistence type="predicted"/>
<accession>A0A8H3CEY7</accession>
<evidence type="ECO:0000313" key="3">
    <source>
        <dbReference type="EMBL" id="CAE6478611.1"/>
    </source>
</evidence>
<gene>
    <name evidence="3" type="ORF">RDB_LOCUS120592</name>
</gene>
<evidence type="ECO:0000313" key="4">
    <source>
        <dbReference type="Proteomes" id="UP000663888"/>
    </source>
</evidence>
<keyword evidence="2" id="KW-1133">Transmembrane helix</keyword>
<evidence type="ECO:0000256" key="2">
    <source>
        <dbReference type="SAM" id="Phobius"/>
    </source>
</evidence>
<organism evidence="3 4">
    <name type="scientific">Rhizoctonia solani</name>
    <dbReference type="NCBI Taxonomy" id="456999"/>
    <lineage>
        <taxon>Eukaryota</taxon>
        <taxon>Fungi</taxon>
        <taxon>Dikarya</taxon>
        <taxon>Basidiomycota</taxon>
        <taxon>Agaricomycotina</taxon>
        <taxon>Agaricomycetes</taxon>
        <taxon>Cantharellales</taxon>
        <taxon>Ceratobasidiaceae</taxon>
        <taxon>Rhizoctonia</taxon>
    </lineage>
</organism>
<evidence type="ECO:0000256" key="1">
    <source>
        <dbReference type="SAM" id="MobiDB-lite"/>
    </source>
</evidence>
<feature type="region of interest" description="Disordered" evidence="1">
    <location>
        <begin position="101"/>
        <end position="148"/>
    </location>
</feature>
<feature type="transmembrane region" description="Helical" evidence="2">
    <location>
        <begin position="28"/>
        <end position="48"/>
    </location>
</feature>
<reference evidence="3" key="1">
    <citation type="submission" date="2021-01" db="EMBL/GenBank/DDBJ databases">
        <authorList>
            <person name="Kaushik A."/>
        </authorList>
    </citation>
    <scope>NUCLEOTIDE SEQUENCE</scope>
    <source>
        <strain evidence="3">AG4-R118</strain>
    </source>
</reference>